<feature type="transmembrane region" description="Helical" evidence="7">
    <location>
        <begin position="91"/>
        <end position="112"/>
    </location>
</feature>
<dbReference type="OrthoDB" id="370281at2759"/>
<feature type="compositionally biased region" description="Polar residues" evidence="6">
    <location>
        <begin position="7"/>
        <end position="19"/>
    </location>
</feature>
<dbReference type="EMBL" id="CAJFCW020000006">
    <property type="protein sequence ID" value="CAG9127195.1"/>
    <property type="molecule type" value="Genomic_DNA"/>
</dbReference>
<reference evidence="8" key="1">
    <citation type="submission" date="2020-09" db="EMBL/GenBank/DDBJ databases">
        <authorList>
            <person name="Kikuchi T."/>
        </authorList>
    </citation>
    <scope>NUCLEOTIDE SEQUENCE</scope>
    <source>
        <strain evidence="8">SH1</strain>
    </source>
</reference>
<comment type="subcellular location">
    <subcellularLocation>
        <location evidence="1">Endomembrane system</location>
        <topology evidence="1">Multi-pass membrane protein</topology>
    </subcellularLocation>
</comment>
<feature type="transmembrane region" description="Helical" evidence="7">
    <location>
        <begin position="57"/>
        <end position="79"/>
    </location>
</feature>
<keyword evidence="4 7" id="KW-1133">Transmembrane helix</keyword>
<proteinExistence type="predicted"/>
<feature type="region of interest" description="Disordered" evidence="6">
    <location>
        <begin position="1"/>
        <end position="27"/>
    </location>
</feature>
<feature type="transmembrane region" description="Helical" evidence="7">
    <location>
        <begin position="231"/>
        <end position="250"/>
    </location>
</feature>
<feature type="transmembrane region" description="Helical" evidence="7">
    <location>
        <begin position="289"/>
        <end position="309"/>
    </location>
</feature>
<dbReference type="Pfam" id="PF07690">
    <property type="entry name" value="MFS_1"/>
    <property type="match status" value="1"/>
</dbReference>
<accession>A0A811LS99</accession>
<evidence type="ECO:0000313" key="8">
    <source>
        <dbReference type="EMBL" id="CAD5229694.1"/>
    </source>
</evidence>
<feature type="transmembrane region" description="Helical" evidence="7">
    <location>
        <begin position="480"/>
        <end position="501"/>
    </location>
</feature>
<dbReference type="Proteomes" id="UP000783686">
    <property type="component" value="Unassembled WGS sequence"/>
</dbReference>
<feature type="transmembrane region" description="Helical" evidence="7">
    <location>
        <begin position="152"/>
        <end position="175"/>
    </location>
</feature>
<dbReference type="EMBL" id="CAJFDH010000006">
    <property type="protein sequence ID" value="CAD5229694.1"/>
    <property type="molecule type" value="Genomic_DNA"/>
</dbReference>
<dbReference type="SUPFAM" id="SSF103473">
    <property type="entry name" value="MFS general substrate transporter"/>
    <property type="match status" value="1"/>
</dbReference>
<sequence>MTDRIDSITSTVSQTPQQRQPRHGRPSTASKISIASAKLSMVSFEPTQADETPWPSIYVMSALAMCQAIQFSLYFTPMWPYLNYLDKEATVLFFGLTVSAYSFGHLVSAPFFDKWRQDSKALRPILLVCLVLMFIGHALYFMAGAFKEDAKWAILVSRAVVGTGESSLTIFQSYAASSSLPKDRPKAIAISTTSLAFGAFVGPALQLIFWFLAEDGIAITENVRLNMYTGAPLLCCLINIVGIFLVLFVFEECYVDRMHSEMLKENEFIALPYDRWACVVCLFTRFAQLFAFTNLETVGTVFLMVMFAFNRVQSVFTMLVAQLLMGLLTFTIHNMYTFFDIEKWINLRQICLSAVSGLLLFYLATYTWPFFPGKISFYSSNASLHTFMGNTTQAGCDTDVYGWCEIVTPINFWLYIICFAVLFGVCMPNMNLALGTLFLRILGNTNDAQPQSWFLLSGSAGRIVGPILLSRLYTMFGPQMAWLLEMIVLIVALILWFVFYTRMIPARVFKRPTFKMANFKITEE</sequence>
<keyword evidence="9" id="KW-1185">Reference proteome</keyword>
<feature type="transmembrane region" description="Helical" evidence="7">
    <location>
        <begin position="124"/>
        <end position="146"/>
    </location>
</feature>
<dbReference type="GO" id="GO:0012505">
    <property type="term" value="C:endomembrane system"/>
    <property type="evidence" value="ECO:0007669"/>
    <property type="project" value="UniProtKB-SubCell"/>
</dbReference>
<dbReference type="AlphaFoldDB" id="A0A811LS99"/>
<dbReference type="InterPro" id="IPR051068">
    <property type="entry name" value="MFS_Domain-Containing_Protein"/>
</dbReference>
<dbReference type="InterPro" id="IPR011701">
    <property type="entry name" value="MFS"/>
</dbReference>
<feature type="transmembrane region" description="Helical" evidence="7">
    <location>
        <begin position="350"/>
        <end position="371"/>
    </location>
</feature>
<evidence type="ECO:0000256" key="7">
    <source>
        <dbReference type="SAM" id="Phobius"/>
    </source>
</evidence>
<evidence type="ECO:0000256" key="2">
    <source>
        <dbReference type="ARBA" id="ARBA00022448"/>
    </source>
</evidence>
<dbReference type="InterPro" id="IPR036259">
    <property type="entry name" value="MFS_trans_sf"/>
</dbReference>
<comment type="caution">
    <text evidence="8">The sequence shown here is derived from an EMBL/GenBank/DDBJ whole genome shotgun (WGS) entry which is preliminary data.</text>
</comment>
<name>A0A811LS99_9BILA</name>
<evidence type="ECO:0000256" key="4">
    <source>
        <dbReference type="ARBA" id="ARBA00022989"/>
    </source>
</evidence>
<dbReference type="CDD" id="cd17326">
    <property type="entry name" value="MFS_MFSD8"/>
    <property type="match status" value="1"/>
</dbReference>
<dbReference type="PANTHER" id="PTHR23510">
    <property type="entry name" value="INNER MEMBRANE TRANSPORT PROTEIN YAJR"/>
    <property type="match status" value="1"/>
</dbReference>
<dbReference type="PANTHER" id="PTHR23510:SF3">
    <property type="entry name" value="MAJOR FACILITATOR SUPERFAMILY DOMAIN-CONTAINING PROTEIN 8"/>
    <property type="match status" value="1"/>
</dbReference>
<dbReference type="GO" id="GO:0022857">
    <property type="term" value="F:transmembrane transporter activity"/>
    <property type="evidence" value="ECO:0007669"/>
    <property type="project" value="InterPro"/>
</dbReference>
<dbReference type="Gene3D" id="1.20.1250.20">
    <property type="entry name" value="MFS general substrate transporter like domains"/>
    <property type="match status" value="1"/>
</dbReference>
<keyword evidence="5 7" id="KW-0472">Membrane</keyword>
<keyword evidence="2" id="KW-0813">Transport</keyword>
<gene>
    <name evidence="8" type="ORF">BOKJ2_LOCUS13753</name>
</gene>
<protein>
    <recommendedName>
        <fullName evidence="10">MFS domain-containing protein</fullName>
    </recommendedName>
</protein>
<evidence type="ECO:0000313" key="9">
    <source>
        <dbReference type="Proteomes" id="UP000614601"/>
    </source>
</evidence>
<feature type="transmembrane region" description="Helical" evidence="7">
    <location>
        <begin position="412"/>
        <end position="441"/>
    </location>
</feature>
<evidence type="ECO:0008006" key="10">
    <source>
        <dbReference type="Google" id="ProtNLM"/>
    </source>
</evidence>
<dbReference type="GO" id="GO:0005765">
    <property type="term" value="C:lysosomal membrane"/>
    <property type="evidence" value="ECO:0007669"/>
    <property type="project" value="TreeGrafter"/>
</dbReference>
<organism evidence="8 9">
    <name type="scientific">Bursaphelenchus okinawaensis</name>
    <dbReference type="NCBI Taxonomy" id="465554"/>
    <lineage>
        <taxon>Eukaryota</taxon>
        <taxon>Metazoa</taxon>
        <taxon>Ecdysozoa</taxon>
        <taxon>Nematoda</taxon>
        <taxon>Chromadorea</taxon>
        <taxon>Rhabditida</taxon>
        <taxon>Tylenchina</taxon>
        <taxon>Tylenchomorpha</taxon>
        <taxon>Aphelenchoidea</taxon>
        <taxon>Aphelenchoididae</taxon>
        <taxon>Bursaphelenchus</taxon>
    </lineage>
</organism>
<evidence type="ECO:0000256" key="3">
    <source>
        <dbReference type="ARBA" id="ARBA00022692"/>
    </source>
</evidence>
<evidence type="ECO:0000256" key="1">
    <source>
        <dbReference type="ARBA" id="ARBA00004127"/>
    </source>
</evidence>
<dbReference type="Proteomes" id="UP000614601">
    <property type="component" value="Unassembled WGS sequence"/>
</dbReference>
<evidence type="ECO:0000256" key="6">
    <source>
        <dbReference type="SAM" id="MobiDB-lite"/>
    </source>
</evidence>
<feature type="transmembrane region" description="Helical" evidence="7">
    <location>
        <begin position="187"/>
        <end position="211"/>
    </location>
</feature>
<feature type="transmembrane region" description="Helical" evidence="7">
    <location>
        <begin position="315"/>
        <end position="338"/>
    </location>
</feature>
<evidence type="ECO:0000256" key="5">
    <source>
        <dbReference type="ARBA" id="ARBA00023136"/>
    </source>
</evidence>
<keyword evidence="3 7" id="KW-0812">Transmembrane</keyword>
<feature type="transmembrane region" description="Helical" evidence="7">
    <location>
        <begin position="453"/>
        <end position="474"/>
    </location>
</feature>